<dbReference type="Gene3D" id="3.30.420.10">
    <property type="entry name" value="Ribonuclease H-like superfamily/Ribonuclease H"/>
    <property type="match status" value="1"/>
</dbReference>
<reference evidence="1" key="2">
    <citation type="submission" date="2025-09" db="UniProtKB">
        <authorList>
            <consortium name="Ensembl"/>
        </authorList>
    </citation>
    <scope>IDENTIFICATION</scope>
</reference>
<dbReference type="GO" id="GO:0003676">
    <property type="term" value="F:nucleic acid binding"/>
    <property type="evidence" value="ECO:0007669"/>
    <property type="project" value="InterPro"/>
</dbReference>
<dbReference type="Ensembl" id="ENSSLDT00000002642.1">
    <property type="protein sequence ID" value="ENSSLDP00000002535.1"/>
    <property type="gene ID" value="ENSSLDG00000002052.1"/>
</dbReference>
<dbReference type="AlphaFoldDB" id="A0A3B4WF74"/>
<sequence>LESQCSSVLISKTKLLYNCNPTVKQGGVSVLTWGCMSTKGVEMTFINGTMNASLFTQIQDEKMTPRLQQLGRRGIFQT</sequence>
<protein>
    <submittedName>
        <fullName evidence="1">Uncharacterized protein</fullName>
    </submittedName>
</protein>
<accession>A0A3B4WF74</accession>
<keyword evidence="2" id="KW-1185">Reference proteome</keyword>
<dbReference type="InterPro" id="IPR036397">
    <property type="entry name" value="RNaseH_sf"/>
</dbReference>
<organism evidence="1 2">
    <name type="scientific">Seriola lalandi dorsalis</name>
    <dbReference type="NCBI Taxonomy" id="1841481"/>
    <lineage>
        <taxon>Eukaryota</taxon>
        <taxon>Metazoa</taxon>
        <taxon>Chordata</taxon>
        <taxon>Craniata</taxon>
        <taxon>Vertebrata</taxon>
        <taxon>Euteleostomi</taxon>
        <taxon>Actinopterygii</taxon>
        <taxon>Neopterygii</taxon>
        <taxon>Teleostei</taxon>
        <taxon>Neoteleostei</taxon>
        <taxon>Acanthomorphata</taxon>
        <taxon>Carangaria</taxon>
        <taxon>Carangiformes</taxon>
        <taxon>Carangidae</taxon>
        <taxon>Seriola</taxon>
    </lineage>
</organism>
<dbReference type="Proteomes" id="UP000261360">
    <property type="component" value="Unplaced"/>
</dbReference>
<proteinExistence type="predicted"/>
<evidence type="ECO:0000313" key="2">
    <source>
        <dbReference type="Proteomes" id="UP000261360"/>
    </source>
</evidence>
<name>A0A3B4WF74_SERLL</name>
<reference evidence="1" key="1">
    <citation type="submission" date="2025-08" db="UniProtKB">
        <authorList>
            <consortium name="Ensembl"/>
        </authorList>
    </citation>
    <scope>IDENTIFICATION</scope>
</reference>
<dbReference type="STRING" id="1841481.ENSSLDP00000002535"/>
<dbReference type="GeneTree" id="ENSGT01120000273749"/>
<evidence type="ECO:0000313" key="1">
    <source>
        <dbReference type="Ensembl" id="ENSSLDP00000002535.1"/>
    </source>
</evidence>